<dbReference type="Proteomes" id="UP000569092">
    <property type="component" value="Unassembled WGS sequence"/>
</dbReference>
<dbReference type="EMBL" id="JACHDZ010000001">
    <property type="protein sequence ID" value="MBB5342268.1"/>
    <property type="molecule type" value="Genomic_DNA"/>
</dbReference>
<evidence type="ECO:0000256" key="2">
    <source>
        <dbReference type="SAM" id="SignalP"/>
    </source>
</evidence>
<sequence>MGFLSRMRVAAVLGLVVMGAPASWLCAQEAKTMLVEPPAPLLPDQIGEWLLEPQPTGAIMCSDQSERPESLVLGEDGLKCYEHGVYRSTANKNWTITVTARQFVDATGAQSAYSYYRRPGSASGGSKIGDESGNGYLSRSGTTVVSADSTAPSVKTVAMLKELETHLPKVGGPKGLPPLLPTYLPAKGLKTETIKYALGPVGYQATGGVLPAEMIGFDKAAEVVTAKYEGKGTLTMLLYPTPQIAGAHGRQIEAEMNREGSAAGTVKLRREGPLVLLTTGAWGAAEAQRLVEGIHLRSEVTWNRPVPPEFHAEIRKTVSLLTSILVFCGLGALAAVILALFLGGGRAAIRVLQGKPAATEPEFLRIDLSGSAARIHTEGSGVEHGG</sequence>
<organism evidence="3 4">
    <name type="scientific">Tunturiibacter lichenicola</name>
    <dbReference type="NCBI Taxonomy" id="2051959"/>
    <lineage>
        <taxon>Bacteria</taxon>
        <taxon>Pseudomonadati</taxon>
        <taxon>Acidobacteriota</taxon>
        <taxon>Terriglobia</taxon>
        <taxon>Terriglobales</taxon>
        <taxon>Acidobacteriaceae</taxon>
        <taxon>Tunturiibacter</taxon>
    </lineage>
</organism>
<feature type="chain" id="PRO_5031060450" evidence="2">
    <location>
        <begin position="23"/>
        <end position="386"/>
    </location>
</feature>
<comment type="caution">
    <text evidence="3">The sequence shown here is derived from an EMBL/GenBank/DDBJ whole genome shotgun (WGS) entry which is preliminary data.</text>
</comment>
<reference evidence="3 4" key="1">
    <citation type="submission" date="2020-08" db="EMBL/GenBank/DDBJ databases">
        <title>Genomic Encyclopedia of Type Strains, Phase IV (KMG-V): Genome sequencing to study the core and pangenomes of soil and plant-associated prokaryotes.</title>
        <authorList>
            <person name="Whitman W."/>
        </authorList>
    </citation>
    <scope>NUCLEOTIDE SEQUENCE [LARGE SCALE GENOMIC DNA]</scope>
    <source>
        <strain evidence="3 4">M8US30</strain>
    </source>
</reference>
<evidence type="ECO:0000256" key="1">
    <source>
        <dbReference type="SAM" id="Phobius"/>
    </source>
</evidence>
<protein>
    <submittedName>
        <fullName evidence="3">Uncharacterized protein</fullName>
    </submittedName>
</protein>
<proteinExistence type="predicted"/>
<name>A0A7W8J461_9BACT</name>
<keyword evidence="1" id="KW-1133">Transmembrane helix</keyword>
<feature type="signal peptide" evidence="2">
    <location>
        <begin position="1"/>
        <end position="22"/>
    </location>
</feature>
<dbReference type="InterPro" id="IPR046534">
    <property type="entry name" value="DUF6599"/>
</dbReference>
<evidence type="ECO:0000313" key="3">
    <source>
        <dbReference type="EMBL" id="MBB5342268.1"/>
    </source>
</evidence>
<gene>
    <name evidence="3" type="ORF">HDF10_000218</name>
</gene>
<feature type="transmembrane region" description="Helical" evidence="1">
    <location>
        <begin position="320"/>
        <end position="342"/>
    </location>
</feature>
<accession>A0A7W8J461</accession>
<evidence type="ECO:0000313" key="4">
    <source>
        <dbReference type="Proteomes" id="UP000569092"/>
    </source>
</evidence>
<keyword evidence="2" id="KW-0732">Signal</keyword>
<dbReference type="Pfam" id="PF20244">
    <property type="entry name" value="DUF6599"/>
    <property type="match status" value="1"/>
</dbReference>
<keyword evidence="1" id="KW-0472">Membrane</keyword>
<keyword evidence="1" id="KW-0812">Transmembrane</keyword>
<dbReference type="AlphaFoldDB" id="A0A7W8J461"/>